<accession>X6LMD7</accession>
<proteinExistence type="predicted"/>
<dbReference type="EMBL" id="ASPP01034919">
    <property type="protein sequence ID" value="ETO02779.1"/>
    <property type="molecule type" value="Genomic_DNA"/>
</dbReference>
<evidence type="ECO:0000313" key="2">
    <source>
        <dbReference type="Proteomes" id="UP000023152"/>
    </source>
</evidence>
<protein>
    <submittedName>
        <fullName evidence="1">Uncharacterized protein</fullName>
    </submittedName>
</protein>
<comment type="caution">
    <text evidence="1">The sequence shown here is derived from an EMBL/GenBank/DDBJ whole genome shotgun (WGS) entry which is preliminary data.</text>
</comment>
<dbReference type="AlphaFoldDB" id="X6LMD7"/>
<evidence type="ECO:0000313" key="1">
    <source>
        <dbReference type="EMBL" id="ETO02779.1"/>
    </source>
</evidence>
<reference evidence="1 2" key="1">
    <citation type="journal article" date="2013" name="Curr. Biol.">
        <title>The Genome of the Foraminiferan Reticulomyxa filosa.</title>
        <authorList>
            <person name="Glockner G."/>
            <person name="Hulsmann N."/>
            <person name="Schleicher M."/>
            <person name="Noegel A.A."/>
            <person name="Eichinger L."/>
            <person name="Gallinger C."/>
            <person name="Pawlowski J."/>
            <person name="Sierra R."/>
            <person name="Euteneuer U."/>
            <person name="Pillet L."/>
            <person name="Moustafa A."/>
            <person name="Platzer M."/>
            <person name="Groth M."/>
            <person name="Szafranski K."/>
            <person name="Schliwa M."/>
        </authorList>
    </citation>
    <scope>NUCLEOTIDE SEQUENCE [LARGE SCALE GENOMIC DNA]</scope>
</reference>
<gene>
    <name evidence="1" type="ORF">RFI_34634</name>
</gene>
<keyword evidence="2" id="KW-1185">Reference proteome</keyword>
<sequence length="133" mass="15423">MEQKVLEEKKKKIGTARKLAESQKCELSIDTDYCITYLHLMDEDLAKATMGGEAEHITEEIWKNVYVKYVNNVPPYVYKQHPVLNPRDRASFADSCFRTRDRLAIIHTAVTSDIQEHGAGIRLVVFFFLFKKK</sequence>
<organism evidence="1 2">
    <name type="scientific">Reticulomyxa filosa</name>
    <dbReference type="NCBI Taxonomy" id="46433"/>
    <lineage>
        <taxon>Eukaryota</taxon>
        <taxon>Sar</taxon>
        <taxon>Rhizaria</taxon>
        <taxon>Retaria</taxon>
        <taxon>Foraminifera</taxon>
        <taxon>Monothalamids</taxon>
        <taxon>Reticulomyxidae</taxon>
        <taxon>Reticulomyxa</taxon>
    </lineage>
</organism>
<dbReference type="Proteomes" id="UP000023152">
    <property type="component" value="Unassembled WGS sequence"/>
</dbReference>
<name>X6LMD7_RETFI</name>